<protein>
    <recommendedName>
        <fullName evidence="6">Prepilin-type N-terminal cleavage/methylation domain-containing protein</fullName>
    </recommendedName>
</protein>
<evidence type="ECO:0008006" key="6">
    <source>
        <dbReference type="Google" id="ProtNLM"/>
    </source>
</evidence>
<keyword evidence="3" id="KW-1133">Transmembrane helix</keyword>
<proteinExistence type="predicted"/>
<dbReference type="AlphaFoldDB" id="A0A4R5NKC8"/>
<reference evidence="4 5" key="1">
    <citation type="journal article" date="2019" name="Appl. Microbiol. Biotechnol.">
        <title>Uncovering carbohydrate metabolism through a genotype-phenotype association study of 56 lactic acid bacteria genomes.</title>
        <authorList>
            <person name="Buron-Moles G."/>
            <person name="Chailyan A."/>
            <person name="Dolejs I."/>
            <person name="Forster J."/>
            <person name="Miks M.H."/>
        </authorList>
    </citation>
    <scope>NUCLEOTIDE SEQUENCE [LARGE SCALE GENOMIC DNA]</scope>
    <source>
        <strain evidence="4 5">ATCC 49373</strain>
    </source>
</reference>
<dbReference type="EMBL" id="PUFO01000071">
    <property type="protein sequence ID" value="TDG74971.1"/>
    <property type="molecule type" value="Genomic_DNA"/>
</dbReference>
<evidence type="ECO:0000256" key="1">
    <source>
        <dbReference type="ARBA" id="ARBA00004241"/>
    </source>
</evidence>
<dbReference type="InterPro" id="IPR012902">
    <property type="entry name" value="N_methyl_site"/>
</dbReference>
<dbReference type="Pfam" id="PF07963">
    <property type="entry name" value="N_methyl"/>
    <property type="match status" value="1"/>
</dbReference>
<comment type="subcellular location">
    <subcellularLocation>
        <location evidence="1">Cell surface</location>
    </subcellularLocation>
</comment>
<dbReference type="PROSITE" id="PS00409">
    <property type="entry name" value="PROKAR_NTER_METHYL"/>
    <property type="match status" value="1"/>
</dbReference>
<feature type="transmembrane region" description="Helical" evidence="3">
    <location>
        <begin position="12"/>
        <end position="34"/>
    </location>
</feature>
<evidence type="ECO:0000313" key="4">
    <source>
        <dbReference type="EMBL" id="TDG74971.1"/>
    </source>
</evidence>
<sequence length="148" mass="16671">MAKKHSSERAGFTLIEMVVVLGITTLFLMIGTFGSRMIAGRTTKIEESFFVNLRDEWQSAQFKAKASQQPLIIRIGDNRTVSFTCDGKKDVIKIPTTLSLHSTYLLKMNSNGNISPTTIDWYSTVGPASYRQTVQMGWGLYRVNRKVE</sequence>
<evidence type="ECO:0000256" key="3">
    <source>
        <dbReference type="SAM" id="Phobius"/>
    </source>
</evidence>
<accession>A0A4R5NKC8</accession>
<evidence type="ECO:0000313" key="5">
    <source>
        <dbReference type="Proteomes" id="UP000294854"/>
    </source>
</evidence>
<dbReference type="STRING" id="1122149.FD44_GL001534"/>
<keyword evidence="3" id="KW-0472">Membrane</keyword>
<dbReference type="Proteomes" id="UP000294854">
    <property type="component" value="Unassembled WGS sequence"/>
</dbReference>
<name>A0A4R5NKC8_9LACO</name>
<comment type="caution">
    <text evidence="4">The sequence shown here is derived from an EMBL/GenBank/DDBJ whole genome shotgun (WGS) entry which is preliminary data.</text>
</comment>
<dbReference type="RefSeq" id="WP_010620729.1">
    <property type="nucleotide sequence ID" value="NZ_CP042371.1"/>
</dbReference>
<dbReference type="OrthoDB" id="2249439at2"/>
<dbReference type="GO" id="GO:0030420">
    <property type="term" value="P:establishment of competence for transformation"/>
    <property type="evidence" value="ECO:0007669"/>
    <property type="project" value="UniProtKB-KW"/>
</dbReference>
<keyword evidence="5" id="KW-1185">Reference proteome</keyword>
<dbReference type="NCBIfam" id="TIGR02532">
    <property type="entry name" value="IV_pilin_GFxxxE"/>
    <property type="match status" value="1"/>
</dbReference>
<gene>
    <name evidence="4" type="ORF">C5L31_000490</name>
</gene>
<keyword evidence="3" id="KW-0812">Transmembrane</keyword>
<keyword evidence="2" id="KW-0178">Competence</keyword>
<evidence type="ECO:0000256" key="2">
    <source>
        <dbReference type="ARBA" id="ARBA00023287"/>
    </source>
</evidence>
<organism evidence="4 5">
    <name type="scientific">Secundilactobacillus malefermentans</name>
    <dbReference type="NCBI Taxonomy" id="176292"/>
    <lineage>
        <taxon>Bacteria</taxon>
        <taxon>Bacillati</taxon>
        <taxon>Bacillota</taxon>
        <taxon>Bacilli</taxon>
        <taxon>Lactobacillales</taxon>
        <taxon>Lactobacillaceae</taxon>
        <taxon>Secundilactobacillus</taxon>
    </lineage>
</organism>
<dbReference type="GO" id="GO:0009986">
    <property type="term" value="C:cell surface"/>
    <property type="evidence" value="ECO:0007669"/>
    <property type="project" value="UniProtKB-SubCell"/>
</dbReference>